<dbReference type="AlphaFoldDB" id="A0A1M2VAW6"/>
<sequence>MRSQRTCATRRRGRDMKMAQKQPHTAADAACSDDAQRALENQNLQKTYSPSHGGSSPVAPLERAESVKSSRSQQAIQRSHQAV</sequence>
<dbReference type="EMBL" id="MNAD01001518">
    <property type="protein sequence ID" value="OJT04800.1"/>
    <property type="molecule type" value="Genomic_DNA"/>
</dbReference>
<evidence type="ECO:0000313" key="3">
    <source>
        <dbReference type="Proteomes" id="UP000184267"/>
    </source>
</evidence>
<feature type="compositionally biased region" description="Polar residues" evidence="1">
    <location>
        <begin position="39"/>
        <end position="54"/>
    </location>
</feature>
<evidence type="ECO:0000256" key="1">
    <source>
        <dbReference type="SAM" id="MobiDB-lite"/>
    </source>
</evidence>
<organism evidence="2 3">
    <name type="scientific">Trametes pubescens</name>
    <name type="common">White-rot fungus</name>
    <dbReference type="NCBI Taxonomy" id="154538"/>
    <lineage>
        <taxon>Eukaryota</taxon>
        <taxon>Fungi</taxon>
        <taxon>Dikarya</taxon>
        <taxon>Basidiomycota</taxon>
        <taxon>Agaricomycotina</taxon>
        <taxon>Agaricomycetes</taxon>
        <taxon>Polyporales</taxon>
        <taxon>Polyporaceae</taxon>
        <taxon>Trametes</taxon>
    </lineage>
</organism>
<protein>
    <submittedName>
        <fullName evidence="2">Uncharacterized protein</fullName>
    </submittedName>
</protein>
<feature type="compositionally biased region" description="Polar residues" evidence="1">
    <location>
        <begin position="69"/>
        <end position="83"/>
    </location>
</feature>
<feature type="region of interest" description="Disordered" evidence="1">
    <location>
        <begin position="1"/>
        <end position="83"/>
    </location>
</feature>
<name>A0A1M2VAW6_TRAPU</name>
<proteinExistence type="predicted"/>
<comment type="caution">
    <text evidence="2">The sequence shown here is derived from an EMBL/GenBank/DDBJ whole genome shotgun (WGS) entry which is preliminary data.</text>
</comment>
<gene>
    <name evidence="2" type="ORF">TRAPUB_4455</name>
</gene>
<reference evidence="2 3" key="1">
    <citation type="submission" date="2016-10" db="EMBL/GenBank/DDBJ databases">
        <title>Genome sequence of the basidiomycete white-rot fungus Trametes pubescens.</title>
        <authorList>
            <person name="Makela M.R."/>
            <person name="Granchi Z."/>
            <person name="Peng M."/>
            <person name="De Vries R.P."/>
            <person name="Grigoriev I."/>
            <person name="Riley R."/>
            <person name="Hilden K."/>
        </authorList>
    </citation>
    <scope>NUCLEOTIDE SEQUENCE [LARGE SCALE GENOMIC DNA]</scope>
    <source>
        <strain evidence="2 3">FBCC735</strain>
    </source>
</reference>
<evidence type="ECO:0000313" key="2">
    <source>
        <dbReference type="EMBL" id="OJT04800.1"/>
    </source>
</evidence>
<dbReference type="Proteomes" id="UP000184267">
    <property type="component" value="Unassembled WGS sequence"/>
</dbReference>
<keyword evidence="3" id="KW-1185">Reference proteome</keyword>
<accession>A0A1M2VAW6</accession>